<feature type="region of interest" description="Disordered" evidence="1">
    <location>
        <begin position="45"/>
        <end position="65"/>
    </location>
</feature>
<evidence type="ECO:0000313" key="2">
    <source>
        <dbReference type="EMBL" id="KAJ8895276.1"/>
    </source>
</evidence>
<evidence type="ECO:0000256" key="1">
    <source>
        <dbReference type="SAM" id="MobiDB-lite"/>
    </source>
</evidence>
<name>A0ABQ9IF82_9NEOP</name>
<dbReference type="InterPro" id="IPR036397">
    <property type="entry name" value="RNaseH_sf"/>
</dbReference>
<dbReference type="Proteomes" id="UP001159363">
    <property type="component" value="Chromosome 1"/>
</dbReference>
<protein>
    <submittedName>
        <fullName evidence="2">Uncharacterized protein</fullName>
    </submittedName>
</protein>
<evidence type="ECO:0000313" key="3">
    <source>
        <dbReference type="Proteomes" id="UP001159363"/>
    </source>
</evidence>
<sequence>MIITELFFPILYFIACPYNGKRRDPIAKPPRVSPENLVCEEWSSAGMKGRGNGKSPRKSADQWHRPTRFQHAKIRSDPTGDRTRIALVGGEQANRSWVCNRHTRPRRGMSDEGDPEKIRRPAAQKRKKLLEAEGITWYHRGMKEGRRLSIAQYRTIRDTSYHAQPADHYVRDCNNTSRKANSRNPLRRRVNATDIDQPHIGTGSFLIRPATRDDHAELVCPIADSRLLEQLLEPCLRWEHSRPGFDSRSGHPDFGFPWFPELTPGECWDGSLTKNKTDSFPNPSSPCNLHHNLACWISQQAQELFTQSSSGVPSTRQQTSRSEATDVGMGCVCCLGVGYPQGVEWGGGGVIALARTAAAHRLCSFREAKTLRSYPMSYPGLYPPKISPSCGLPLLTPFFPGGLLPGCTIVIGFWFGTGITRSRIGEDVGATGPKRRLLSVVFAAREDAVFSFLQRVARVPQMSRIELEDRPLPYDLSYRTKFKLLEENAGVIIPLRNRISAFGNRAGRLRWSAGFLGDLPFPPPTHAFSRCSILTSLHSRETSWKWSSDGMQGRGKREFPEKIRRPAVSSGTILTYENPEAVPPGIEPGSPSWEAAALDTTALQSKAKAVICACISSSVSHGAKFSEHSACPKAFSQLDEFERVRIVGLREEKLDVSAHCSPLETAHTHGEGSGRPWRIASREDPFIVRQAVSFPRASLHTIQGHIIAADDSPAHTGTISRWLAERDLSSRVVTLRIGEELRSGQLVVLSGYIRLPNSSLQIFWPAPLSTLHFRASYHSYKSCLGVRSPLVLDDNPIFQQDKARSHVAWVSMTCFRDVSLLPWPAGSPDLLPIENVLDRMGRHRRPTETTADLQGQLRQLWPDLPQENIASLFSSMSDHYLHLY</sequence>
<dbReference type="EMBL" id="JARBHB010000001">
    <property type="protein sequence ID" value="KAJ8895276.1"/>
    <property type="molecule type" value="Genomic_DNA"/>
</dbReference>
<accession>A0ABQ9IF82</accession>
<keyword evidence="3" id="KW-1185">Reference proteome</keyword>
<gene>
    <name evidence="2" type="ORF">PR048_000601</name>
</gene>
<proteinExistence type="predicted"/>
<comment type="caution">
    <text evidence="2">The sequence shown here is derived from an EMBL/GenBank/DDBJ whole genome shotgun (WGS) entry which is preliminary data.</text>
</comment>
<dbReference type="Gene3D" id="3.30.420.10">
    <property type="entry name" value="Ribonuclease H-like superfamily/Ribonuclease H"/>
    <property type="match status" value="1"/>
</dbReference>
<reference evidence="2 3" key="1">
    <citation type="submission" date="2023-02" db="EMBL/GenBank/DDBJ databases">
        <title>LHISI_Scaffold_Assembly.</title>
        <authorList>
            <person name="Stuart O.P."/>
            <person name="Cleave R."/>
            <person name="Magrath M.J.L."/>
            <person name="Mikheyev A.S."/>
        </authorList>
    </citation>
    <scope>NUCLEOTIDE SEQUENCE [LARGE SCALE GENOMIC DNA]</scope>
    <source>
        <strain evidence="2">Daus_M_001</strain>
        <tissue evidence="2">Leg muscle</tissue>
    </source>
</reference>
<organism evidence="2 3">
    <name type="scientific">Dryococelus australis</name>
    <dbReference type="NCBI Taxonomy" id="614101"/>
    <lineage>
        <taxon>Eukaryota</taxon>
        <taxon>Metazoa</taxon>
        <taxon>Ecdysozoa</taxon>
        <taxon>Arthropoda</taxon>
        <taxon>Hexapoda</taxon>
        <taxon>Insecta</taxon>
        <taxon>Pterygota</taxon>
        <taxon>Neoptera</taxon>
        <taxon>Polyneoptera</taxon>
        <taxon>Phasmatodea</taxon>
        <taxon>Verophasmatodea</taxon>
        <taxon>Anareolatae</taxon>
        <taxon>Phasmatidae</taxon>
        <taxon>Eurycanthinae</taxon>
        <taxon>Dryococelus</taxon>
    </lineage>
</organism>